<gene>
    <name evidence="2" type="ORF">NVS32_04530</name>
</gene>
<dbReference type="Proteomes" id="UP001204320">
    <property type="component" value="Unassembled WGS sequence"/>
</dbReference>
<dbReference type="Pfam" id="PF13510">
    <property type="entry name" value="Fer2_4"/>
    <property type="match status" value="1"/>
</dbReference>
<evidence type="ECO:0000256" key="1">
    <source>
        <dbReference type="ARBA" id="ARBA00023002"/>
    </source>
</evidence>
<reference evidence="2 3" key="1">
    <citation type="submission" date="2022-08" db="EMBL/GenBank/DDBJ databases">
        <title>Tractidigestivibacter montrealensis type strain KD21.</title>
        <authorList>
            <person name="Diop K."/>
            <person name="Richard C."/>
            <person name="Routy B."/>
        </authorList>
    </citation>
    <scope>NUCLEOTIDE SEQUENCE [LARGE SCALE GENOMIC DNA]</scope>
    <source>
        <strain evidence="2 3">KD21</strain>
    </source>
</reference>
<evidence type="ECO:0000313" key="2">
    <source>
        <dbReference type="EMBL" id="MCR9036212.1"/>
    </source>
</evidence>
<sequence>MGTRFDEHPILGTTERGRLVSFTYDGKTLQGYEGEPVAVALSAAGVKVHRYTAKRHEPRGIFCAIGRCTDCVMVVDGVPNVRTCMTPLVEGMRVQTQYGATATPFDDIVTADEKGGTR</sequence>
<dbReference type="InterPro" id="IPR036010">
    <property type="entry name" value="2Fe-2S_ferredoxin-like_sf"/>
</dbReference>
<organism evidence="2 3">
    <name type="scientific">Tractidigestivibacter montrealensis</name>
    <dbReference type="NCBI Taxonomy" id="2972466"/>
    <lineage>
        <taxon>Bacteria</taxon>
        <taxon>Bacillati</taxon>
        <taxon>Actinomycetota</taxon>
        <taxon>Coriobacteriia</taxon>
        <taxon>Coriobacteriales</taxon>
        <taxon>Atopobiaceae</taxon>
        <taxon>Tractidigestivibacter</taxon>
    </lineage>
</organism>
<keyword evidence="1" id="KW-0560">Oxidoreductase</keyword>
<dbReference type="SUPFAM" id="SSF54292">
    <property type="entry name" value="2Fe-2S ferredoxin-like"/>
    <property type="match status" value="1"/>
</dbReference>
<dbReference type="EMBL" id="JANSKA010000002">
    <property type="protein sequence ID" value="MCR9036212.1"/>
    <property type="molecule type" value="Genomic_DNA"/>
</dbReference>
<dbReference type="InterPro" id="IPR042204">
    <property type="entry name" value="2Fe-2S-bd_N"/>
</dbReference>
<evidence type="ECO:0000313" key="3">
    <source>
        <dbReference type="Proteomes" id="UP001204320"/>
    </source>
</evidence>
<protein>
    <submittedName>
        <fullName evidence="2">(2Fe-2S)-binding protein</fullName>
    </submittedName>
</protein>
<dbReference type="Gene3D" id="3.10.20.440">
    <property type="entry name" value="2Fe-2S iron-sulphur cluster binding domain, sarcosine oxidase, alpha subunit, N-terminal domain"/>
    <property type="match status" value="1"/>
</dbReference>
<name>A0ABT1Z7Q5_9ACTN</name>
<proteinExistence type="predicted"/>
<dbReference type="RefSeq" id="WP_118077944.1">
    <property type="nucleotide sequence ID" value="NZ_JANSKA010000002.1"/>
</dbReference>
<comment type="caution">
    <text evidence="2">The sequence shown here is derived from an EMBL/GenBank/DDBJ whole genome shotgun (WGS) entry which is preliminary data.</text>
</comment>
<accession>A0ABT1Z7Q5</accession>
<keyword evidence="3" id="KW-1185">Reference proteome</keyword>